<comment type="similarity">
    <text evidence="2">Belongs to the MGR2 family.</text>
</comment>
<proteinExistence type="inferred from homology"/>
<feature type="transmembrane region" description="Helical" evidence="6">
    <location>
        <begin position="39"/>
        <end position="57"/>
    </location>
</feature>
<evidence type="ECO:0000256" key="1">
    <source>
        <dbReference type="ARBA" id="ARBA00004370"/>
    </source>
</evidence>
<organism evidence="7 8">
    <name type="scientific">Ceratocystis pirilliformis</name>
    <dbReference type="NCBI Taxonomy" id="259994"/>
    <lineage>
        <taxon>Eukaryota</taxon>
        <taxon>Fungi</taxon>
        <taxon>Dikarya</taxon>
        <taxon>Ascomycota</taxon>
        <taxon>Pezizomycotina</taxon>
        <taxon>Sordariomycetes</taxon>
        <taxon>Hypocreomycetidae</taxon>
        <taxon>Microascales</taxon>
        <taxon>Ceratocystidaceae</taxon>
        <taxon>Ceratocystis</taxon>
    </lineage>
</organism>
<feature type="transmembrane region" description="Helical" evidence="6">
    <location>
        <begin position="6"/>
        <end position="27"/>
    </location>
</feature>
<evidence type="ECO:0000313" key="7">
    <source>
        <dbReference type="EMBL" id="KAL1902131.1"/>
    </source>
</evidence>
<evidence type="ECO:0000256" key="4">
    <source>
        <dbReference type="ARBA" id="ARBA00022989"/>
    </source>
</evidence>
<evidence type="ECO:0000256" key="5">
    <source>
        <dbReference type="ARBA" id="ARBA00023136"/>
    </source>
</evidence>
<reference evidence="7 8" key="1">
    <citation type="journal article" date="2024" name="IMA Fungus">
        <title>IMA Genome - F19 : A genome assembly and annotation guide to empower mycologists, including annotated draft genome sequences of Ceratocystis pirilliformis, Diaporthe australafricana, Fusarium ophioides, Paecilomyces lecythidis, and Sporothrix stenoceras.</title>
        <authorList>
            <person name="Aylward J."/>
            <person name="Wilson A.M."/>
            <person name="Visagie C.M."/>
            <person name="Spraker J."/>
            <person name="Barnes I."/>
            <person name="Buitendag C."/>
            <person name="Ceriani C."/>
            <person name="Del Mar Angel L."/>
            <person name="du Plessis D."/>
            <person name="Fuchs T."/>
            <person name="Gasser K."/>
            <person name="Kramer D."/>
            <person name="Li W."/>
            <person name="Munsamy K."/>
            <person name="Piso A."/>
            <person name="Price J.L."/>
            <person name="Sonnekus B."/>
            <person name="Thomas C."/>
            <person name="van der Nest A."/>
            <person name="van Dijk A."/>
            <person name="van Heerden A."/>
            <person name="van Vuuren N."/>
            <person name="Yilmaz N."/>
            <person name="Duong T.A."/>
            <person name="van der Merwe N.A."/>
            <person name="Wingfield M.J."/>
            <person name="Wingfield B.D."/>
        </authorList>
    </citation>
    <scope>NUCLEOTIDE SEQUENCE [LARGE SCALE GENOMIC DNA]</scope>
    <source>
        <strain evidence="7 8">CMW 12675</strain>
    </source>
</reference>
<evidence type="ECO:0000256" key="6">
    <source>
        <dbReference type="SAM" id="Phobius"/>
    </source>
</evidence>
<comment type="subcellular location">
    <subcellularLocation>
        <location evidence="1">Membrane</location>
    </subcellularLocation>
</comment>
<comment type="caution">
    <text evidence="7">The sequence shown here is derived from an EMBL/GenBank/DDBJ whole genome shotgun (WGS) entry which is preliminary data.</text>
</comment>
<evidence type="ECO:0000256" key="3">
    <source>
        <dbReference type="ARBA" id="ARBA00022692"/>
    </source>
</evidence>
<protein>
    <submittedName>
        <fullName evidence="7">Subunit of TIM23 translocase complex</fullName>
    </submittedName>
</protein>
<dbReference type="PANTHER" id="PTHR28525:SF1">
    <property type="entry name" value="REACTIVE OXYGEN SPECIES MODULATOR 1"/>
    <property type="match status" value="1"/>
</dbReference>
<dbReference type="InterPro" id="IPR018450">
    <property type="entry name" value="Romo1/Mgr2"/>
</dbReference>
<sequence>MGAITGGSVGAILGFLYGTLHIFRYGAGSSGIMRTLGQYMAGSGATFGFFMSVGSVVRSDTQTSELTQAYMRTQRQPYLVARRDFREQALKQ</sequence>
<name>A0ABR3ZNA5_9PEZI</name>
<dbReference type="Pfam" id="PF10247">
    <property type="entry name" value="Romo1"/>
    <property type="match status" value="1"/>
</dbReference>
<keyword evidence="3 6" id="KW-0812">Transmembrane</keyword>
<keyword evidence="4 6" id="KW-1133">Transmembrane helix</keyword>
<accession>A0ABR3ZNA5</accession>
<gene>
    <name evidence="7" type="primary">MGR2</name>
    <name evidence="7" type="ORF">Cpir12675_000029</name>
</gene>
<dbReference type="PANTHER" id="PTHR28525">
    <property type="entry name" value="REACTIVE OXYGEN SPECIES MODULATOR 1"/>
    <property type="match status" value="1"/>
</dbReference>
<keyword evidence="8" id="KW-1185">Reference proteome</keyword>
<keyword evidence="5 6" id="KW-0472">Membrane</keyword>
<dbReference type="Proteomes" id="UP001583280">
    <property type="component" value="Unassembled WGS sequence"/>
</dbReference>
<dbReference type="SMART" id="SM01378">
    <property type="entry name" value="Romo1"/>
    <property type="match status" value="1"/>
</dbReference>
<dbReference type="EMBL" id="JAWDJO010000001">
    <property type="protein sequence ID" value="KAL1902131.1"/>
    <property type="molecule type" value="Genomic_DNA"/>
</dbReference>
<evidence type="ECO:0000256" key="2">
    <source>
        <dbReference type="ARBA" id="ARBA00007839"/>
    </source>
</evidence>
<evidence type="ECO:0000313" key="8">
    <source>
        <dbReference type="Proteomes" id="UP001583280"/>
    </source>
</evidence>